<keyword evidence="1" id="KW-1133">Transmembrane helix</keyword>
<evidence type="ECO:0000256" key="1">
    <source>
        <dbReference type="SAM" id="Phobius"/>
    </source>
</evidence>
<dbReference type="Pfam" id="PF20151">
    <property type="entry name" value="DUF6533"/>
    <property type="match status" value="1"/>
</dbReference>
<dbReference type="EMBL" id="JARJCW010000017">
    <property type="protein sequence ID" value="KAJ7215470.1"/>
    <property type="molecule type" value="Genomic_DNA"/>
</dbReference>
<evidence type="ECO:0000313" key="4">
    <source>
        <dbReference type="Proteomes" id="UP001219525"/>
    </source>
</evidence>
<feature type="transmembrane region" description="Helical" evidence="1">
    <location>
        <begin position="62"/>
        <end position="85"/>
    </location>
</feature>
<feature type="transmembrane region" description="Helical" evidence="1">
    <location>
        <begin position="30"/>
        <end position="50"/>
    </location>
</feature>
<dbReference type="InterPro" id="IPR045340">
    <property type="entry name" value="DUF6533"/>
</dbReference>
<feature type="transmembrane region" description="Helical" evidence="1">
    <location>
        <begin position="111"/>
        <end position="132"/>
    </location>
</feature>
<reference evidence="3" key="1">
    <citation type="submission" date="2023-03" db="EMBL/GenBank/DDBJ databases">
        <title>Massive genome expansion in bonnet fungi (Mycena s.s.) driven by repeated elements and novel gene families across ecological guilds.</title>
        <authorList>
            <consortium name="Lawrence Berkeley National Laboratory"/>
            <person name="Harder C.B."/>
            <person name="Miyauchi S."/>
            <person name="Viragh M."/>
            <person name="Kuo A."/>
            <person name="Thoen E."/>
            <person name="Andreopoulos B."/>
            <person name="Lu D."/>
            <person name="Skrede I."/>
            <person name="Drula E."/>
            <person name="Henrissat B."/>
            <person name="Morin E."/>
            <person name="Kohler A."/>
            <person name="Barry K."/>
            <person name="LaButti K."/>
            <person name="Morin E."/>
            <person name="Salamov A."/>
            <person name="Lipzen A."/>
            <person name="Mereny Z."/>
            <person name="Hegedus B."/>
            <person name="Baldrian P."/>
            <person name="Stursova M."/>
            <person name="Weitz H."/>
            <person name="Taylor A."/>
            <person name="Grigoriev I.V."/>
            <person name="Nagy L.G."/>
            <person name="Martin F."/>
            <person name="Kauserud H."/>
        </authorList>
    </citation>
    <scope>NUCLEOTIDE SEQUENCE</scope>
    <source>
        <strain evidence="3">9144</strain>
    </source>
</reference>
<keyword evidence="1" id="KW-0812">Transmembrane</keyword>
<feature type="non-terminal residue" evidence="3">
    <location>
        <position position="1"/>
    </location>
</feature>
<proteinExistence type="predicted"/>
<evidence type="ECO:0000313" key="3">
    <source>
        <dbReference type="EMBL" id="KAJ7215470.1"/>
    </source>
</evidence>
<sequence>MSHSSIDFVDDAPLLDPITFNWDLRLYRSVVLAGLVLLVYDHTLTLATEVKFIWAAKFRPSIYWFLALRYIGLVANIANCVLYFAELNHEELLVECTLIMRVFAMYDRNRWILICLLAVFCPFPALALWDVIKEGQPQIFSGPGISGCADLREPGNHTHLSRIACDILVFLLTVRRAYVQRETYPRSAGTLLWRMTIDGAWYF</sequence>
<comment type="caution">
    <text evidence="3">The sequence shown here is derived from an EMBL/GenBank/DDBJ whole genome shotgun (WGS) entry which is preliminary data.</text>
</comment>
<name>A0AAD6YG73_9AGAR</name>
<organism evidence="3 4">
    <name type="scientific">Mycena pura</name>
    <dbReference type="NCBI Taxonomy" id="153505"/>
    <lineage>
        <taxon>Eukaryota</taxon>
        <taxon>Fungi</taxon>
        <taxon>Dikarya</taxon>
        <taxon>Basidiomycota</taxon>
        <taxon>Agaricomycotina</taxon>
        <taxon>Agaricomycetes</taxon>
        <taxon>Agaricomycetidae</taxon>
        <taxon>Agaricales</taxon>
        <taxon>Marasmiineae</taxon>
        <taxon>Mycenaceae</taxon>
        <taxon>Mycena</taxon>
    </lineage>
</organism>
<accession>A0AAD6YG73</accession>
<dbReference type="Proteomes" id="UP001219525">
    <property type="component" value="Unassembled WGS sequence"/>
</dbReference>
<keyword evidence="4" id="KW-1185">Reference proteome</keyword>
<gene>
    <name evidence="3" type="ORF">GGX14DRAFT_696476</name>
</gene>
<dbReference type="AlphaFoldDB" id="A0AAD6YG73"/>
<feature type="domain" description="DUF6533" evidence="2">
    <location>
        <begin position="31"/>
        <end position="74"/>
    </location>
</feature>
<protein>
    <recommendedName>
        <fullName evidence="2">DUF6533 domain-containing protein</fullName>
    </recommendedName>
</protein>
<evidence type="ECO:0000259" key="2">
    <source>
        <dbReference type="Pfam" id="PF20151"/>
    </source>
</evidence>
<keyword evidence="1" id="KW-0472">Membrane</keyword>